<keyword evidence="4" id="KW-0342">GTP-binding</keyword>
<evidence type="ECO:0000256" key="1">
    <source>
        <dbReference type="ARBA" id="ARBA00004370"/>
    </source>
</evidence>
<dbReference type="InterPro" id="IPR045063">
    <property type="entry name" value="Dynamin_N"/>
</dbReference>
<dbReference type="InterPro" id="IPR027417">
    <property type="entry name" value="P-loop_NTPase"/>
</dbReference>
<gene>
    <name evidence="8" type="primary">era_2</name>
    <name evidence="9" type="ORF">DY940_29000</name>
    <name evidence="8" type="ORF">PAERUG_P19_London_7_VIM_2_05_10_04420</name>
</gene>
<dbReference type="GO" id="GO:0005525">
    <property type="term" value="F:GTP binding"/>
    <property type="evidence" value="ECO:0007669"/>
    <property type="project" value="UniProtKB-KW"/>
</dbReference>
<organism evidence="8 10">
    <name type="scientific">Pseudomonas aeruginosa</name>
    <dbReference type="NCBI Taxonomy" id="287"/>
    <lineage>
        <taxon>Bacteria</taxon>
        <taxon>Pseudomonadati</taxon>
        <taxon>Pseudomonadota</taxon>
        <taxon>Gammaproteobacteria</taxon>
        <taxon>Pseudomonadales</taxon>
        <taxon>Pseudomonadaceae</taxon>
        <taxon>Pseudomonas</taxon>
    </lineage>
</organism>
<evidence type="ECO:0000313" key="8">
    <source>
        <dbReference type="EMBL" id="CRP42511.1"/>
    </source>
</evidence>
<evidence type="ECO:0000313" key="9">
    <source>
        <dbReference type="EMBL" id="RTS40581.1"/>
    </source>
</evidence>
<reference evidence="10" key="2">
    <citation type="submission" date="2015-06" db="EMBL/GenBank/DDBJ databases">
        <authorList>
            <person name="Radhakrishnan Rajesh"/>
            <person name="Underwood Anthony"/>
            <person name="Al-Shahib Ali"/>
        </authorList>
    </citation>
    <scope>NUCLEOTIDE SEQUENCE [LARGE SCALE GENOMIC DNA]</scope>
    <source>
        <strain evidence="10">P19_London_7_VIM_2_05_10</strain>
    </source>
</reference>
<reference evidence="9 11" key="3">
    <citation type="submission" date="2018-12" db="EMBL/GenBank/DDBJ databases">
        <title>Pseudomonas aeruginosa Diversity Panel.</title>
        <authorList>
            <person name="Snesrud E."/>
            <person name="Mcgann P."/>
        </authorList>
    </citation>
    <scope>NUCLEOTIDE SEQUENCE [LARGE SCALE GENOMIC DNA]</scope>
    <source>
        <strain evidence="9 11">MRSN6241</strain>
    </source>
</reference>
<accession>A0A140SFQ1</accession>
<dbReference type="Gene3D" id="3.40.50.300">
    <property type="entry name" value="P-loop containing nucleotide triphosphate hydrolases"/>
    <property type="match status" value="1"/>
</dbReference>
<feature type="coiled-coil region" evidence="6">
    <location>
        <begin position="275"/>
        <end position="306"/>
    </location>
</feature>
<dbReference type="InterPro" id="IPR027094">
    <property type="entry name" value="Mitofusin_fam"/>
</dbReference>
<keyword evidence="3" id="KW-0378">Hydrolase</keyword>
<proteinExistence type="predicted"/>
<evidence type="ECO:0000313" key="10">
    <source>
        <dbReference type="Proteomes" id="UP000045039"/>
    </source>
</evidence>
<name>A0A140SFQ1_PSEAI</name>
<keyword evidence="6" id="KW-0175">Coiled coil</keyword>
<comment type="subcellular location">
    <subcellularLocation>
        <location evidence="1">Membrane</location>
    </subcellularLocation>
</comment>
<evidence type="ECO:0000313" key="11">
    <source>
        <dbReference type="Proteomes" id="UP000276985"/>
    </source>
</evidence>
<evidence type="ECO:0000256" key="5">
    <source>
        <dbReference type="ARBA" id="ARBA00023136"/>
    </source>
</evidence>
<protein>
    <submittedName>
        <fullName evidence="8">GTPase Era</fullName>
    </submittedName>
</protein>
<reference evidence="8" key="1">
    <citation type="submission" date="2015-06" db="EMBL/GenBank/DDBJ databases">
        <authorList>
            <person name="Radhakrishnan R."/>
            <person name="Underwood A."/>
            <person name="Al-Shahib A."/>
        </authorList>
    </citation>
    <scope>NUCLEOTIDE SEQUENCE</scope>
    <source>
        <strain evidence="8">P19_London_7_VIM_2_05_10</strain>
    </source>
</reference>
<dbReference type="EMBL" id="RXTL01000041">
    <property type="protein sequence ID" value="RTS40581.1"/>
    <property type="molecule type" value="Genomic_DNA"/>
</dbReference>
<dbReference type="Pfam" id="PF00350">
    <property type="entry name" value="Dynamin_N"/>
    <property type="match status" value="1"/>
</dbReference>
<dbReference type="GO" id="GO:0003924">
    <property type="term" value="F:GTPase activity"/>
    <property type="evidence" value="ECO:0007669"/>
    <property type="project" value="InterPro"/>
</dbReference>
<feature type="domain" description="Dynamin N-terminal" evidence="7">
    <location>
        <begin position="43"/>
        <end position="192"/>
    </location>
</feature>
<dbReference type="PANTHER" id="PTHR10465:SF0">
    <property type="entry name" value="SARCALUMENIN"/>
    <property type="match status" value="1"/>
</dbReference>
<evidence type="ECO:0000259" key="7">
    <source>
        <dbReference type="Pfam" id="PF00350"/>
    </source>
</evidence>
<dbReference type="PANTHER" id="PTHR10465">
    <property type="entry name" value="TRANSMEMBRANE GTPASE FZO1"/>
    <property type="match status" value="1"/>
</dbReference>
<sequence>MLESQKEFATYLRKMASLLNGQPFSYDQTLLEKVMETELVVPVVGAFSAGKSSLLNALMGKDILPVGIAPETELATELRYSSEPYLLAIKPDGEQERLPIDALGTINRRSSEFSHLRLYLNSEALKALAPLVLVDMPGFGSSLENHNKAIAYYLPRGVHFVVLTSVEDGNITQSMLRKLDELKTYNTDFTFMLSKCNLRAPDQVEEVQAYVDDQLGVYFGNQCRSITLGNRGGEELSRALATLQPDALFSRLFIDILKDQSFDLLAQINLALSVLKKDKTESEQATRALEQALAQLLEQRKDVESDLKERYSGKMLDRTLRSLDNALNESVEELAALGNGKNPSALSNALSEIIRGSLANTIKSEVQDISTSMVDRIAGNLGSASSQMAVLDIGGNWNYELAGKVKLSLERTTEMLSDWSARLSNHASEKTDKDGNVALYRSLSTVLAVTTSVVNPLVELAIIFLPEIIRMFNSPGNEREKLRQKLTAEVFPNIKAELRGKIPAIIDEQLNAMLKKIGDGFEEQITRQKQVIDSITQEKLEREAEIGEKTANLEHLASALKAAANEHLYR</sequence>
<dbReference type="RefSeq" id="WP_012077904.1">
    <property type="nucleotide sequence ID" value="NZ_BIFN01000017.1"/>
</dbReference>
<evidence type="ECO:0000256" key="4">
    <source>
        <dbReference type="ARBA" id="ARBA00023134"/>
    </source>
</evidence>
<dbReference type="EMBL" id="CVVU01000221">
    <property type="protein sequence ID" value="CRP42511.1"/>
    <property type="molecule type" value="Genomic_DNA"/>
</dbReference>
<dbReference type="AlphaFoldDB" id="A0A140SFQ1"/>
<keyword evidence="5" id="KW-0472">Membrane</keyword>
<dbReference type="SUPFAM" id="SSF52540">
    <property type="entry name" value="P-loop containing nucleoside triphosphate hydrolases"/>
    <property type="match status" value="1"/>
</dbReference>
<dbReference type="Proteomes" id="UP000276985">
    <property type="component" value="Unassembled WGS sequence"/>
</dbReference>
<comment type="caution">
    <text evidence="8">The sequence shown here is derived from an EMBL/GenBank/DDBJ whole genome shotgun (WGS) entry which is preliminary data.</text>
</comment>
<evidence type="ECO:0000256" key="3">
    <source>
        <dbReference type="ARBA" id="ARBA00022801"/>
    </source>
</evidence>
<keyword evidence="2" id="KW-0547">Nucleotide-binding</keyword>
<evidence type="ECO:0000256" key="2">
    <source>
        <dbReference type="ARBA" id="ARBA00022741"/>
    </source>
</evidence>
<evidence type="ECO:0000256" key="6">
    <source>
        <dbReference type="SAM" id="Coils"/>
    </source>
</evidence>
<dbReference type="Proteomes" id="UP000045039">
    <property type="component" value="Unassembled WGS sequence"/>
</dbReference>
<dbReference type="GO" id="GO:0016020">
    <property type="term" value="C:membrane"/>
    <property type="evidence" value="ECO:0007669"/>
    <property type="project" value="UniProtKB-SubCell"/>
</dbReference>